<dbReference type="AlphaFoldDB" id="A0A8J2HRW0"/>
<dbReference type="PANTHER" id="PTHR40518">
    <property type="entry name" value="ACETOACETATE DECARBOXYLASE"/>
    <property type="match status" value="1"/>
</dbReference>
<feature type="region of interest" description="Disordered" evidence="1">
    <location>
        <begin position="87"/>
        <end position="109"/>
    </location>
</feature>
<protein>
    <submittedName>
        <fullName evidence="2">Uncharacterized protein</fullName>
    </submittedName>
</protein>
<name>A0A8J2HRW0_9PLEO</name>
<proteinExistence type="predicted"/>
<feature type="compositionally biased region" description="Basic and acidic residues" evidence="1">
    <location>
        <begin position="294"/>
        <end position="306"/>
    </location>
</feature>
<feature type="region of interest" description="Disordered" evidence="1">
    <location>
        <begin position="277"/>
        <end position="314"/>
    </location>
</feature>
<dbReference type="PANTHER" id="PTHR40518:SF1">
    <property type="entry name" value="ACETOACETATE DECARBOXYLASE"/>
    <property type="match status" value="1"/>
</dbReference>
<dbReference type="OrthoDB" id="9970474at2759"/>
<keyword evidence="3" id="KW-1185">Reference proteome</keyword>
<dbReference type="EMBL" id="CAJRGZ010000014">
    <property type="protein sequence ID" value="CAG5138657.1"/>
    <property type="molecule type" value="Genomic_DNA"/>
</dbReference>
<accession>A0A8J2HRW0</accession>
<evidence type="ECO:0000313" key="2">
    <source>
        <dbReference type="EMBL" id="CAG5138657.1"/>
    </source>
</evidence>
<gene>
    <name evidence="2" type="ORF">ALTATR162_LOCUS414</name>
</gene>
<reference evidence="2" key="1">
    <citation type="submission" date="2021-05" db="EMBL/GenBank/DDBJ databases">
        <authorList>
            <person name="Stam R."/>
        </authorList>
    </citation>
    <scope>NUCLEOTIDE SEQUENCE</scope>
    <source>
        <strain evidence="2">CS162</strain>
    </source>
</reference>
<comment type="caution">
    <text evidence="2">The sequence shown here is derived from an EMBL/GenBank/DDBJ whole genome shotgun (WGS) entry which is preliminary data.</text>
</comment>
<dbReference type="RefSeq" id="XP_043163943.1">
    <property type="nucleotide sequence ID" value="XM_043308008.1"/>
</dbReference>
<sequence>MGTPCSSVLLLPMYTCRREETLGGPYDELLLVPGNFSVPQPTSNNTSRIKIPKKAQRISRIYVSQRTTTYNGRLNWNIPKHLARFSFSSPPTAPGQTPPSSLTVQVFPPGTKDGDGGAPFFACTLKPWKWVPPIPLNTKYLPLSMAAAQPPLPSAPGYEKAVKEVIEGSEVNDYDVDPKKADAVLVGTEKWRAFDIAAITPRARGCWVEVHEKGQAEVEVDGEKIWWPRGLGTWSVSLSIAILLDIMTLPLPYDFGWTVKLIRRDVRNLRTRYKTRLKHKSKRGKVAESASLHQSHEAEKMTEHASEGSVYSKAPQDVLESGSEKCLTTLYGLLEGRLRAAYASRDRNASHEDRWRFRGSWLLLYKAIQVCPSNDNCDAHRYGAQDAYEKRMLLEMLQLSTERAQYFLHKVSKMSAVPYTRDDSDHRRYDSMLSGATTLTPTPSTAQIWLSILEATDDATKIVPMAEELLQYIWSEKKALDIIEQIGDPHEKFSNSDDAELRLKLRESLCRSS</sequence>
<organism evidence="2 3">
    <name type="scientific">Alternaria atra</name>
    <dbReference type="NCBI Taxonomy" id="119953"/>
    <lineage>
        <taxon>Eukaryota</taxon>
        <taxon>Fungi</taxon>
        <taxon>Dikarya</taxon>
        <taxon>Ascomycota</taxon>
        <taxon>Pezizomycotina</taxon>
        <taxon>Dothideomycetes</taxon>
        <taxon>Pleosporomycetidae</taxon>
        <taxon>Pleosporales</taxon>
        <taxon>Pleosporineae</taxon>
        <taxon>Pleosporaceae</taxon>
        <taxon>Alternaria</taxon>
        <taxon>Alternaria sect. Ulocladioides</taxon>
    </lineage>
</organism>
<dbReference type="GeneID" id="67015774"/>
<evidence type="ECO:0000313" key="3">
    <source>
        <dbReference type="Proteomes" id="UP000676310"/>
    </source>
</evidence>
<evidence type="ECO:0000256" key="1">
    <source>
        <dbReference type="SAM" id="MobiDB-lite"/>
    </source>
</evidence>
<dbReference type="Proteomes" id="UP000676310">
    <property type="component" value="Unassembled WGS sequence"/>
</dbReference>